<dbReference type="InterPro" id="IPR001680">
    <property type="entry name" value="WD40_rpt"/>
</dbReference>
<dbReference type="InterPro" id="IPR037379">
    <property type="entry name" value="WDR74/Nsa1"/>
</dbReference>
<keyword evidence="2" id="KW-0677">Repeat</keyword>
<dbReference type="FunFam" id="2.130.10.10:FF:001732">
    <property type="entry name" value="WD repeat-containing protein 74"/>
    <property type="match status" value="1"/>
</dbReference>
<dbReference type="InParanoid" id="A0A2R6QGE8"/>
<evidence type="ECO:0000256" key="3">
    <source>
        <dbReference type="PROSITE-ProRule" id="PRU00221"/>
    </source>
</evidence>
<proteinExistence type="predicted"/>
<accession>A0A2R6QGE8</accession>
<dbReference type="CDD" id="cd22857">
    <property type="entry name" value="WDR74"/>
    <property type="match status" value="1"/>
</dbReference>
<keyword evidence="6" id="KW-1185">Reference proteome</keyword>
<name>A0A2R6QGE8_ACTCC</name>
<comment type="caution">
    <text evidence="5">The sequence shown here is derived from an EMBL/GenBank/DDBJ whole genome shotgun (WGS) entry which is preliminary data.</text>
</comment>
<dbReference type="Gene3D" id="2.130.10.10">
    <property type="entry name" value="YVTN repeat-like/Quinoprotein amine dehydrogenase"/>
    <property type="match status" value="1"/>
</dbReference>
<dbReference type="PANTHER" id="PTHR16038:SF4">
    <property type="entry name" value="WD REPEAT-CONTAINING PROTEIN 74"/>
    <property type="match status" value="1"/>
</dbReference>
<dbReference type="GO" id="GO:0005730">
    <property type="term" value="C:nucleolus"/>
    <property type="evidence" value="ECO:0007669"/>
    <property type="project" value="InterPro"/>
</dbReference>
<dbReference type="PANTHER" id="PTHR16038">
    <property type="entry name" value="NOP SEVEN ASSOCIATED PROTEIN 1"/>
    <property type="match status" value="1"/>
</dbReference>
<evidence type="ECO:0000256" key="4">
    <source>
        <dbReference type="SAM" id="MobiDB-lite"/>
    </source>
</evidence>
<dbReference type="InterPro" id="IPR015943">
    <property type="entry name" value="WD40/YVTN_repeat-like_dom_sf"/>
</dbReference>
<evidence type="ECO:0000256" key="2">
    <source>
        <dbReference type="ARBA" id="ARBA00022737"/>
    </source>
</evidence>
<dbReference type="GO" id="GO:0030687">
    <property type="term" value="C:preribosome, large subunit precursor"/>
    <property type="evidence" value="ECO:0007669"/>
    <property type="project" value="TreeGrafter"/>
</dbReference>
<dbReference type="InterPro" id="IPR019775">
    <property type="entry name" value="WD40_repeat_CS"/>
</dbReference>
<feature type="repeat" description="WD" evidence="3">
    <location>
        <begin position="298"/>
        <end position="339"/>
    </location>
</feature>
<feature type="region of interest" description="Disordered" evidence="4">
    <location>
        <begin position="362"/>
        <end position="456"/>
    </location>
</feature>
<dbReference type="Proteomes" id="UP000241394">
    <property type="component" value="Chromosome LG16"/>
</dbReference>
<dbReference type="OrthoDB" id="18388at2759"/>
<evidence type="ECO:0000313" key="6">
    <source>
        <dbReference type="Proteomes" id="UP000241394"/>
    </source>
</evidence>
<feature type="compositionally biased region" description="Basic residues" evidence="4">
    <location>
        <begin position="424"/>
        <end position="445"/>
    </location>
</feature>
<dbReference type="PROSITE" id="PS00678">
    <property type="entry name" value="WD_REPEATS_1"/>
    <property type="match status" value="1"/>
</dbReference>
<reference evidence="6" key="2">
    <citation type="journal article" date="2018" name="BMC Genomics">
        <title>A manually annotated Actinidia chinensis var. chinensis (kiwifruit) genome highlights the challenges associated with draft genomes and gene prediction in plants.</title>
        <authorList>
            <person name="Pilkington S.M."/>
            <person name="Crowhurst R."/>
            <person name="Hilario E."/>
            <person name="Nardozza S."/>
            <person name="Fraser L."/>
            <person name="Peng Y."/>
            <person name="Gunaseelan K."/>
            <person name="Simpson R."/>
            <person name="Tahir J."/>
            <person name="Deroles S.C."/>
            <person name="Templeton K."/>
            <person name="Luo Z."/>
            <person name="Davy M."/>
            <person name="Cheng C."/>
            <person name="McNeilage M."/>
            <person name="Scaglione D."/>
            <person name="Liu Y."/>
            <person name="Zhang Q."/>
            <person name="Datson P."/>
            <person name="De Silva N."/>
            <person name="Gardiner S.E."/>
            <person name="Bassett H."/>
            <person name="Chagne D."/>
            <person name="McCallum J."/>
            <person name="Dzierzon H."/>
            <person name="Deng C."/>
            <person name="Wang Y.Y."/>
            <person name="Barron L."/>
            <person name="Manako K."/>
            <person name="Bowen J."/>
            <person name="Foster T.M."/>
            <person name="Erridge Z.A."/>
            <person name="Tiffin H."/>
            <person name="Waite C.N."/>
            <person name="Davies K.M."/>
            <person name="Grierson E.P."/>
            <person name="Laing W.A."/>
            <person name="Kirk R."/>
            <person name="Chen X."/>
            <person name="Wood M."/>
            <person name="Montefiori M."/>
            <person name="Brummell D.A."/>
            <person name="Schwinn K.E."/>
            <person name="Catanach A."/>
            <person name="Fullerton C."/>
            <person name="Li D."/>
            <person name="Meiyalaghan S."/>
            <person name="Nieuwenhuizen N."/>
            <person name="Read N."/>
            <person name="Prakash R."/>
            <person name="Hunter D."/>
            <person name="Zhang H."/>
            <person name="McKenzie M."/>
            <person name="Knabel M."/>
            <person name="Harris A."/>
            <person name="Allan A.C."/>
            <person name="Gleave A."/>
            <person name="Chen A."/>
            <person name="Janssen B.J."/>
            <person name="Plunkett B."/>
            <person name="Ampomah-Dwamena C."/>
            <person name="Voogd C."/>
            <person name="Leif D."/>
            <person name="Lafferty D."/>
            <person name="Souleyre E.J.F."/>
            <person name="Varkonyi-Gasic E."/>
            <person name="Gambi F."/>
            <person name="Hanley J."/>
            <person name="Yao J.L."/>
            <person name="Cheung J."/>
            <person name="David K.M."/>
            <person name="Warren B."/>
            <person name="Marsh K."/>
            <person name="Snowden K.C."/>
            <person name="Lin-Wang K."/>
            <person name="Brian L."/>
            <person name="Martinez-Sanchez M."/>
            <person name="Wang M."/>
            <person name="Ileperuma N."/>
            <person name="Macnee N."/>
            <person name="Campin R."/>
            <person name="McAtee P."/>
            <person name="Drummond R.S.M."/>
            <person name="Espley R.V."/>
            <person name="Ireland H.S."/>
            <person name="Wu R."/>
            <person name="Atkinson R.G."/>
            <person name="Karunairetnam S."/>
            <person name="Bulley S."/>
            <person name="Chunkath S."/>
            <person name="Hanley Z."/>
            <person name="Storey R."/>
            <person name="Thrimawithana A.H."/>
            <person name="Thomson S."/>
            <person name="David C."/>
            <person name="Testolin R."/>
            <person name="Huang H."/>
            <person name="Hellens R.P."/>
            <person name="Schaffer R.J."/>
        </authorList>
    </citation>
    <scope>NUCLEOTIDE SEQUENCE [LARGE SCALE GENOMIC DNA]</scope>
    <source>
        <strain evidence="6">cv. Red5</strain>
    </source>
</reference>
<sequence>MPRTTTVESPGCPPIRALTFDVLGLVKVIEARGKQGGVPKVVERWGDPDPSRCVLAASINDRKFDPLLAVARRSGLIEVLSPVNGDLRVSITNTSQTDLQPEDDPVVGLHMLRKQRLELSSRSCTLLTCTTKGHASMRSLEVPKSPKDSISSDSPTTWNVCAAGNILCSKVDGNENYALFGGKGVEVNVWDLDTCTKIWNAKSPAKDSLGIFTPTWFTSATFLSNDDHRKIVAGTNSHQVRLYDISAQRRPVISIDFRESAIKAVTEDLDGNTVYIGTGSGDLASFDMRTGKMLGCYLGKCSGSIRSIARHPDLPVLASCGLDCYLRIWDVKSRQLLSAVFLKQHLSNVVFDSNFDDTDVAASAEDLPSNKAQQNVNDTLDKDEEEPLPVKRKKASEEHKSSKKLKSKKKSRNLDEDEEEPLPVKRKKASKEHKSSKKLKSKKKSRTLDGNDVDVS</sequence>
<dbReference type="InterPro" id="IPR011047">
    <property type="entry name" value="Quinoprotein_ADH-like_sf"/>
</dbReference>
<reference evidence="5 6" key="1">
    <citation type="submission" date="2017-07" db="EMBL/GenBank/DDBJ databases">
        <title>An improved, manually edited Actinidia chinensis var. chinensis (kiwifruit) genome highlights the challenges associated with draft genomes and gene prediction in plants.</title>
        <authorList>
            <person name="Pilkington S."/>
            <person name="Crowhurst R."/>
            <person name="Hilario E."/>
            <person name="Nardozza S."/>
            <person name="Fraser L."/>
            <person name="Peng Y."/>
            <person name="Gunaseelan K."/>
            <person name="Simpson R."/>
            <person name="Tahir J."/>
            <person name="Deroles S."/>
            <person name="Templeton K."/>
            <person name="Luo Z."/>
            <person name="Davy M."/>
            <person name="Cheng C."/>
            <person name="Mcneilage M."/>
            <person name="Scaglione D."/>
            <person name="Liu Y."/>
            <person name="Zhang Q."/>
            <person name="Datson P."/>
            <person name="De Silva N."/>
            <person name="Gardiner S."/>
            <person name="Bassett H."/>
            <person name="Chagne D."/>
            <person name="Mccallum J."/>
            <person name="Dzierzon H."/>
            <person name="Deng C."/>
            <person name="Wang Y.-Y."/>
            <person name="Barron N."/>
            <person name="Manako K."/>
            <person name="Bowen J."/>
            <person name="Foster T."/>
            <person name="Erridge Z."/>
            <person name="Tiffin H."/>
            <person name="Waite C."/>
            <person name="Davies K."/>
            <person name="Grierson E."/>
            <person name="Laing W."/>
            <person name="Kirk R."/>
            <person name="Chen X."/>
            <person name="Wood M."/>
            <person name="Montefiori M."/>
            <person name="Brummell D."/>
            <person name="Schwinn K."/>
            <person name="Catanach A."/>
            <person name="Fullerton C."/>
            <person name="Li D."/>
            <person name="Meiyalaghan S."/>
            <person name="Nieuwenhuizen N."/>
            <person name="Read N."/>
            <person name="Prakash R."/>
            <person name="Hunter D."/>
            <person name="Zhang H."/>
            <person name="Mckenzie M."/>
            <person name="Knabel M."/>
            <person name="Harris A."/>
            <person name="Allan A."/>
            <person name="Chen A."/>
            <person name="Janssen B."/>
            <person name="Plunkett B."/>
            <person name="Dwamena C."/>
            <person name="Voogd C."/>
            <person name="Leif D."/>
            <person name="Lafferty D."/>
            <person name="Souleyre E."/>
            <person name="Varkonyi-Gasic E."/>
            <person name="Gambi F."/>
            <person name="Hanley J."/>
            <person name="Yao J.-L."/>
            <person name="Cheung J."/>
            <person name="David K."/>
            <person name="Warren B."/>
            <person name="Marsh K."/>
            <person name="Snowden K."/>
            <person name="Lin-Wang K."/>
            <person name="Brian L."/>
            <person name="Martinez-Sanchez M."/>
            <person name="Wang M."/>
            <person name="Ileperuma N."/>
            <person name="Macnee N."/>
            <person name="Campin R."/>
            <person name="Mcatee P."/>
            <person name="Drummond R."/>
            <person name="Espley R."/>
            <person name="Ireland H."/>
            <person name="Wu R."/>
            <person name="Atkinson R."/>
            <person name="Karunairetnam S."/>
            <person name="Bulley S."/>
            <person name="Chunkath S."/>
            <person name="Hanley Z."/>
            <person name="Storey R."/>
            <person name="Thrimawithana A."/>
            <person name="Thomson S."/>
            <person name="David C."/>
            <person name="Testolin R."/>
        </authorList>
    </citation>
    <scope>NUCLEOTIDE SEQUENCE [LARGE SCALE GENOMIC DNA]</scope>
    <source>
        <strain evidence="6">cv. Red5</strain>
        <tissue evidence="5">Young leaf</tissue>
    </source>
</reference>
<dbReference type="SUPFAM" id="SSF50998">
    <property type="entry name" value="Quinoprotein alcohol dehydrogenase-like"/>
    <property type="match status" value="1"/>
</dbReference>
<dbReference type="OMA" id="HRKFAAG"/>
<dbReference type="Pfam" id="PF00400">
    <property type="entry name" value="WD40"/>
    <property type="match status" value="1"/>
</dbReference>
<dbReference type="STRING" id="1590841.A0A2R6QGE8"/>
<evidence type="ECO:0000313" key="5">
    <source>
        <dbReference type="EMBL" id="PSS07692.1"/>
    </source>
</evidence>
<gene>
    <name evidence="5" type="ORF">CEY00_Acc18044</name>
</gene>
<dbReference type="EMBL" id="NKQK01000016">
    <property type="protein sequence ID" value="PSS07692.1"/>
    <property type="molecule type" value="Genomic_DNA"/>
</dbReference>
<dbReference type="PROSITE" id="PS50082">
    <property type="entry name" value="WD_REPEATS_2"/>
    <property type="match status" value="1"/>
</dbReference>
<protein>
    <submittedName>
        <fullName evidence="5">WD repeat-containing protein</fullName>
    </submittedName>
</protein>
<dbReference type="AlphaFoldDB" id="A0A2R6QGE8"/>
<keyword evidence="1 3" id="KW-0853">WD repeat</keyword>
<dbReference type="Gramene" id="PSS07692">
    <property type="protein sequence ID" value="PSS07692"/>
    <property type="gene ID" value="CEY00_Acc18044"/>
</dbReference>
<evidence type="ECO:0000256" key="1">
    <source>
        <dbReference type="ARBA" id="ARBA00022574"/>
    </source>
</evidence>
<dbReference type="GO" id="GO:0042273">
    <property type="term" value="P:ribosomal large subunit biogenesis"/>
    <property type="evidence" value="ECO:0007669"/>
    <property type="project" value="InterPro"/>
</dbReference>
<dbReference type="FunCoup" id="A0A2R6QGE8">
    <property type="interactions" value="2183"/>
</dbReference>
<dbReference type="SMART" id="SM00320">
    <property type="entry name" value="WD40"/>
    <property type="match status" value="2"/>
</dbReference>
<feature type="compositionally biased region" description="Basic residues" evidence="4">
    <location>
        <begin position="401"/>
        <end position="411"/>
    </location>
</feature>
<organism evidence="5 6">
    <name type="scientific">Actinidia chinensis var. chinensis</name>
    <name type="common">Chinese soft-hair kiwi</name>
    <dbReference type="NCBI Taxonomy" id="1590841"/>
    <lineage>
        <taxon>Eukaryota</taxon>
        <taxon>Viridiplantae</taxon>
        <taxon>Streptophyta</taxon>
        <taxon>Embryophyta</taxon>
        <taxon>Tracheophyta</taxon>
        <taxon>Spermatophyta</taxon>
        <taxon>Magnoliopsida</taxon>
        <taxon>eudicotyledons</taxon>
        <taxon>Gunneridae</taxon>
        <taxon>Pentapetalae</taxon>
        <taxon>asterids</taxon>
        <taxon>Ericales</taxon>
        <taxon>Actinidiaceae</taxon>
        <taxon>Actinidia</taxon>
    </lineage>
</organism>